<accession>A0ABY2WX78</accession>
<evidence type="ECO:0000313" key="6">
    <source>
        <dbReference type="EMBL" id="TMV07441.1"/>
    </source>
</evidence>
<dbReference type="InterPro" id="IPR050884">
    <property type="entry name" value="CNP_phosphodiesterase-III"/>
</dbReference>
<evidence type="ECO:0000256" key="3">
    <source>
        <dbReference type="ARBA" id="ARBA00023004"/>
    </source>
</evidence>
<keyword evidence="7" id="KW-1185">Reference proteome</keyword>
<comment type="similarity">
    <text evidence="4">Belongs to the cyclic nucleotide phosphodiesterase class-III family.</text>
</comment>
<evidence type="ECO:0000313" key="7">
    <source>
        <dbReference type="Proteomes" id="UP001191082"/>
    </source>
</evidence>
<dbReference type="SUPFAM" id="SSF56300">
    <property type="entry name" value="Metallo-dependent phosphatases"/>
    <property type="match status" value="1"/>
</dbReference>
<sequence length="269" mass="30206">MTRLVQISDLHFGTVDQELMEPLAIAIEEAAPDLVIMAGDFVQRARGSQFRQAAAFMERLGRPWLGVPGNHDIPLYNLILRVIDPFRRYRRWICDDLQPEVEFHRVRIVGLNTTDPFAHQRGRVSEHDVDRISGIISSDPDRLVVIVAHHPFHQSPEVEKKLMVGAGNALESWAKVGPHVIMSGHLHQWLVEPFVRRKGAKMTLQLHCGTGLSTRRRGNPNDFAIVDCAGTGVTVTRMVARHGRFTNAGSVQYALGDTGWKCDGDQIER</sequence>
<dbReference type="InterPro" id="IPR004843">
    <property type="entry name" value="Calcineurin-like_PHP"/>
</dbReference>
<dbReference type="RefSeq" id="WP_138865918.1">
    <property type="nucleotide sequence ID" value="NZ_VCPC01000008.1"/>
</dbReference>
<protein>
    <submittedName>
        <fullName evidence="6">Metallophosphoesterase</fullName>
    </submittedName>
</protein>
<keyword evidence="3" id="KW-0408">Iron</keyword>
<gene>
    <name evidence="6" type="ORF">FGK64_21475</name>
</gene>
<proteinExistence type="inferred from homology"/>
<dbReference type="Pfam" id="PF00149">
    <property type="entry name" value="Metallophos"/>
    <property type="match status" value="1"/>
</dbReference>
<evidence type="ECO:0000256" key="2">
    <source>
        <dbReference type="ARBA" id="ARBA00022801"/>
    </source>
</evidence>
<feature type="domain" description="Calcineurin-like phosphoesterase" evidence="5">
    <location>
        <begin position="3"/>
        <end position="188"/>
    </location>
</feature>
<dbReference type="EMBL" id="VCPC01000008">
    <property type="protein sequence ID" value="TMV07441.1"/>
    <property type="molecule type" value="Genomic_DNA"/>
</dbReference>
<dbReference type="PANTHER" id="PTHR42988:SF2">
    <property type="entry name" value="CYCLIC NUCLEOTIDE PHOSPHODIESTERASE CBUA0032-RELATED"/>
    <property type="match status" value="1"/>
</dbReference>
<dbReference type="InterPro" id="IPR029052">
    <property type="entry name" value="Metallo-depent_PP-like"/>
</dbReference>
<dbReference type="PANTHER" id="PTHR42988">
    <property type="entry name" value="PHOSPHOHYDROLASE"/>
    <property type="match status" value="1"/>
</dbReference>
<dbReference type="Gene3D" id="3.60.21.10">
    <property type="match status" value="1"/>
</dbReference>
<keyword evidence="2" id="KW-0378">Hydrolase</keyword>
<evidence type="ECO:0000256" key="4">
    <source>
        <dbReference type="ARBA" id="ARBA00025742"/>
    </source>
</evidence>
<reference evidence="6 7" key="1">
    <citation type="submission" date="2019-05" db="EMBL/GenBank/DDBJ databases">
        <title>Marivita sp. nov. isolated from sea sediment.</title>
        <authorList>
            <person name="Kim W."/>
        </authorList>
    </citation>
    <scope>NUCLEOTIDE SEQUENCE [LARGE SCALE GENOMIC DNA]</scope>
    <source>
        <strain evidence="6 7">CAU 1492</strain>
    </source>
</reference>
<evidence type="ECO:0000259" key="5">
    <source>
        <dbReference type="Pfam" id="PF00149"/>
    </source>
</evidence>
<dbReference type="Proteomes" id="UP001191082">
    <property type="component" value="Unassembled WGS sequence"/>
</dbReference>
<comment type="caution">
    <text evidence="6">The sequence shown here is derived from an EMBL/GenBank/DDBJ whole genome shotgun (WGS) entry which is preliminary data.</text>
</comment>
<organism evidence="6 7">
    <name type="scientific">Arenibacterium halophilum</name>
    <dbReference type="NCBI Taxonomy" id="2583821"/>
    <lineage>
        <taxon>Bacteria</taxon>
        <taxon>Pseudomonadati</taxon>
        <taxon>Pseudomonadota</taxon>
        <taxon>Alphaproteobacteria</taxon>
        <taxon>Rhodobacterales</taxon>
        <taxon>Paracoccaceae</taxon>
        <taxon>Arenibacterium</taxon>
    </lineage>
</organism>
<evidence type="ECO:0000256" key="1">
    <source>
        <dbReference type="ARBA" id="ARBA00022723"/>
    </source>
</evidence>
<keyword evidence="1" id="KW-0479">Metal-binding</keyword>
<name>A0ABY2WX78_9RHOB</name>